<dbReference type="OrthoDB" id="6150852at2759"/>
<feature type="compositionally biased region" description="Low complexity" evidence="1">
    <location>
        <begin position="277"/>
        <end position="293"/>
    </location>
</feature>
<keyword evidence="4" id="KW-1185">Reference proteome</keyword>
<reference evidence="3 4" key="1">
    <citation type="submission" date="2019-01" db="EMBL/GenBank/DDBJ databases">
        <title>A draft genome assembly of the solar-powered sea slug Elysia chlorotica.</title>
        <authorList>
            <person name="Cai H."/>
            <person name="Li Q."/>
            <person name="Fang X."/>
            <person name="Li J."/>
            <person name="Curtis N.E."/>
            <person name="Altenburger A."/>
            <person name="Shibata T."/>
            <person name="Feng M."/>
            <person name="Maeda T."/>
            <person name="Schwartz J.A."/>
            <person name="Shigenobu S."/>
            <person name="Lundholm N."/>
            <person name="Nishiyama T."/>
            <person name="Yang H."/>
            <person name="Hasebe M."/>
            <person name="Li S."/>
            <person name="Pierce S.K."/>
            <person name="Wang J."/>
        </authorList>
    </citation>
    <scope>NUCLEOTIDE SEQUENCE [LARGE SCALE GENOMIC DNA]</scope>
    <source>
        <strain evidence="3">EC2010</strain>
        <tissue evidence="3">Whole organism of an adult</tissue>
    </source>
</reference>
<feature type="compositionally biased region" description="Polar residues" evidence="1">
    <location>
        <begin position="294"/>
        <end position="303"/>
    </location>
</feature>
<protein>
    <submittedName>
        <fullName evidence="3">Uncharacterized protein</fullName>
    </submittedName>
</protein>
<name>A0A433SMM4_ELYCH</name>
<evidence type="ECO:0000256" key="2">
    <source>
        <dbReference type="SAM" id="SignalP"/>
    </source>
</evidence>
<dbReference type="EMBL" id="RQTK01001409">
    <property type="protein sequence ID" value="RUS70434.1"/>
    <property type="molecule type" value="Genomic_DNA"/>
</dbReference>
<proteinExistence type="predicted"/>
<evidence type="ECO:0000313" key="4">
    <source>
        <dbReference type="Proteomes" id="UP000271974"/>
    </source>
</evidence>
<evidence type="ECO:0000313" key="3">
    <source>
        <dbReference type="EMBL" id="RUS70434.1"/>
    </source>
</evidence>
<feature type="chain" id="PRO_5019297309" evidence="2">
    <location>
        <begin position="26"/>
        <end position="303"/>
    </location>
</feature>
<feature type="compositionally biased region" description="Polar residues" evidence="1">
    <location>
        <begin position="261"/>
        <end position="276"/>
    </location>
</feature>
<evidence type="ECO:0000256" key="1">
    <source>
        <dbReference type="SAM" id="MobiDB-lite"/>
    </source>
</evidence>
<comment type="caution">
    <text evidence="3">The sequence shown here is derived from an EMBL/GenBank/DDBJ whole genome shotgun (WGS) entry which is preliminary data.</text>
</comment>
<keyword evidence="2" id="KW-0732">Signal</keyword>
<dbReference type="Proteomes" id="UP000271974">
    <property type="component" value="Unassembled WGS sequence"/>
</dbReference>
<gene>
    <name evidence="3" type="ORF">EGW08_021797</name>
</gene>
<feature type="signal peptide" evidence="2">
    <location>
        <begin position="1"/>
        <end position="25"/>
    </location>
</feature>
<organism evidence="3 4">
    <name type="scientific">Elysia chlorotica</name>
    <name type="common">Eastern emerald elysia</name>
    <name type="synonym">Sea slug</name>
    <dbReference type="NCBI Taxonomy" id="188477"/>
    <lineage>
        <taxon>Eukaryota</taxon>
        <taxon>Metazoa</taxon>
        <taxon>Spiralia</taxon>
        <taxon>Lophotrochozoa</taxon>
        <taxon>Mollusca</taxon>
        <taxon>Gastropoda</taxon>
        <taxon>Heterobranchia</taxon>
        <taxon>Euthyneura</taxon>
        <taxon>Panpulmonata</taxon>
        <taxon>Sacoglossa</taxon>
        <taxon>Placobranchoidea</taxon>
        <taxon>Plakobranchidae</taxon>
        <taxon>Elysia</taxon>
    </lineage>
</organism>
<accession>A0A433SMM4</accession>
<sequence length="303" mass="33739">MDNLPCPAWMLPGLVASWLVLLCHAQTVRLFSDSRLVYPGTSRRGGLGRPQQWSSVYQRSGHQLNGFNPQYLGGRLNTLSTDQLHRPASVAVNRAYMQQPLYPDTRTFQTQRDSLSYLIPKVASNPGVYIEPSIVTVPGHGSARFEGPSYIKVPLVATGNVQRVRKPSYLDPRNFKAPDMTLEQMEAALGDIQKHIRAKEMGNPDEYTGSRVLILLLREQCARLALADDPDILQFCSTFDARFRTKTLYSASYYMPGRTGSGQLKTSSDQVTTSSNQLKKSSDQLQTSSDQLKTSSDQLKMSS</sequence>
<feature type="region of interest" description="Disordered" evidence="1">
    <location>
        <begin position="259"/>
        <end position="303"/>
    </location>
</feature>
<dbReference type="AlphaFoldDB" id="A0A433SMM4"/>